<comment type="similarity">
    <text evidence="4">Belongs to the zinc-containing alcohol dehydrogenase family.</text>
</comment>
<dbReference type="Pfam" id="PF00107">
    <property type="entry name" value="ADH_zinc_N"/>
    <property type="match status" value="1"/>
</dbReference>
<gene>
    <name evidence="6" type="ORF">E6C60_2951</name>
</gene>
<dbReference type="Pfam" id="PF08240">
    <property type="entry name" value="ADH_N"/>
    <property type="match status" value="1"/>
</dbReference>
<evidence type="ECO:0000256" key="1">
    <source>
        <dbReference type="ARBA" id="ARBA00022723"/>
    </source>
</evidence>
<dbReference type="InterPro" id="IPR020843">
    <property type="entry name" value="ER"/>
</dbReference>
<dbReference type="InterPro" id="IPR050129">
    <property type="entry name" value="Zn_alcohol_dh"/>
</dbReference>
<dbReference type="RefSeq" id="WP_217496337.1">
    <property type="nucleotide sequence ID" value="NZ_CP040396.1"/>
</dbReference>
<dbReference type="Proteomes" id="UP000300879">
    <property type="component" value="Chromosome"/>
</dbReference>
<dbReference type="InterPro" id="IPR002328">
    <property type="entry name" value="ADH_Zn_CS"/>
</dbReference>
<dbReference type="PANTHER" id="PTHR43401">
    <property type="entry name" value="L-THREONINE 3-DEHYDROGENASE"/>
    <property type="match status" value="1"/>
</dbReference>
<protein>
    <submittedName>
        <fullName evidence="6">Alcohol dehydrogenase</fullName>
    </submittedName>
</protein>
<evidence type="ECO:0000259" key="5">
    <source>
        <dbReference type="SMART" id="SM00829"/>
    </source>
</evidence>
<proteinExistence type="inferred from homology"/>
<keyword evidence="1 4" id="KW-0479">Metal-binding</keyword>
<evidence type="ECO:0000256" key="2">
    <source>
        <dbReference type="ARBA" id="ARBA00022833"/>
    </source>
</evidence>
<dbReference type="InterPro" id="IPR013154">
    <property type="entry name" value="ADH-like_N"/>
</dbReference>
<dbReference type="InterPro" id="IPR013149">
    <property type="entry name" value="ADH-like_C"/>
</dbReference>
<evidence type="ECO:0000313" key="6">
    <source>
        <dbReference type="EMBL" id="QCT03662.1"/>
    </source>
</evidence>
<evidence type="ECO:0000256" key="3">
    <source>
        <dbReference type="ARBA" id="ARBA00023002"/>
    </source>
</evidence>
<dbReference type="SUPFAM" id="SSF51735">
    <property type="entry name" value="NAD(P)-binding Rossmann-fold domains"/>
    <property type="match status" value="1"/>
</dbReference>
<dbReference type="AlphaFoldDB" id="A0A4P8XLL7"/>
<dbReference type="InterPro" id="IPR036291">
    <property type="entry name" value="NAD(P)-bd_dom_sf"/>
</dbReference>
<dbReference type="GO" id="GO:0008270">
    <property type="term" value="F:zinc ion binding"/>
    <property type="evidence" value="ECO:0007669"/>
    <property type="project" value="InterPro"/>
</dbReference>
<keyword evidence="3" id="KW-0560">Oxidoreductase</keyword>
<feature type="domain" description="Enoyl reductase (ER)" evidence="5">
    <location>
        <begin position="10"/>
        <end position="337"/>
    </location>
</feature>
<dbReference type="SMART" id="SM00829">
    <property type="entry name" value="PKS_ER"/>
    <property type="match status" value="1"/>
</dbReference>
<dbReference type="PANTHER" id="PTHR43401:SF2">
    <property type="entry name" value="L-THREONINE 3-DEHYDROGENASE"/>
    <property type="match status" value="1"/>
</dbReference>
<evidence type="ECO:0000256" key="4">
    <source>
        <dbReference type="RuleBase" id="RU361277"/>
    </source>
</evidence>
<dbReference type="InterPro" id="IPR011032">
    <property type="entry name" value="GroES-like_sf"/>
</dbReference>
<sequence>MDIQAAFYKGNKSITVGTIARREPGPQEVEIRVGYAGICGTDLHIYHGHMDHRVTMPQVIGHEMSGVVERIGAQVTAFKPGDKVTVMPLDSCGECPACQDGCSHICHNLKFMGIETDGAFQSFWTVPAKTLHRLPEELSLKYGALIEPLAVACHDVRLGNVTAGDQVVVIGGGPIGTLIAMVAKAAGAIVTVAEINPYRLTLLQQLGLNTCNSKEVDLAEYVQKVTGGRGADVVFEVTSSLAGAEVMTKLPKARGTIVIVGIFSKPVPVDLHRFFWRELKLVGARVYEHEDFEKAIALVAGGELALDQIISEVYPLNEIQAGFEQMESGSGAMKVLIRCNEGMQ</sequence>
<dbReference type="KEGG" id="palo:E6C60_2951"/>
<keyword evidence="7" id="KW-1185">Reference proteome</keyword>
<organism evidence="6 7">
    <name type="scientific">Paenibacillus algicola</name>
    <dbReference type="NCBI Taxonomy" id="2565926"/>
    <lineage>
        <taxon>Bacteria</taxon>
        <taxon>Bacillati</taxon>
        <taxon>Bacillota</taxon>
        <taxon>Bacilli</taxon>
        <taxon>Bacillales</taxon>
        <taxon>Paenibacillaceae</taxon>
        <taxon>Paenibacillus</taxon>
    </lineage>
</organism>
<reference evidence="6 7" key="1">
    <citation type="submission" date="2019-05" db="EMBL/GenBank/DDBJ databases">
        <authorList>
            <person name="Chen C."/>
        </authorList>
    </citation>
    <scope>NUCLEOTIDE SEQUENCE [LARGE SCALE GENOMIC DNA]</scope>
    <source>
        <strain evidence="6 7">HB172198</strain>
    </source>
</reference>
<comment type="cofactor">
    <cofactor evidence="4">
        <name>Zn(2+)</name>
        <dbReference type="ChEBI" id="CHEBI:29105"/>
    </cofactor>
</comment>
<dbReference type="EMBL" id="CP040396">
    <property type="protein sequence ID" value="QCT03662.1"/>
    <property type="molecule type" value="Genomic_DNA"/>
</dbReference>
<dbReference type="Gene3D" id="3.40.50.720">
    <property type="entry name" value="NAD(P)-binding Rossmann-like Domain"/>
    <property type="match status" value="1"/>
</dbReference>
<accession>A0A4P8XLL7</accession>
<dbReference type="GO" id="GO:0016491">
    <property type="term" value="F:oxidoreductase activity"/>
    <property type="evidence" value="ECO:0007669"/>
    <property type="project" value="UniProtKB-KW"/>
</dbReference>
<evidence type="ECO:0000313" key="7">
    <source>
        <dbReference type="Proteomes" id="UP000300879"/>
    </source>
</evidence>
<dbReference type="PROSITE" id="PS00059">
    <property type="entry name" value="ADH_ZINC"/>
    <property type="match status" value="1"/>
</dbReference>
<keyword evidence="2 4" id="KW-0862">Zinc</keyword>
<name>A0A4P8XLL7_9BACL</name>
<dbReference type="SUPFAM" id="SSF50129">
    <property type="entry name" value="GroES-like"/>
    <property type="match status" value="1"/>
</dbReference>
<dbReference type="Gene3D" id="3.90.180.10">
    <property type="entry name" value="Medium-chain alcohol dehydrogenases, catalytic domain"/>
    <property type="match status" value="1"/>
</dbReference>